<dbReference type="EMBL" id="CAWUFR010000784">
    <property type="protein sequence ID" value="CAK6981181.1"/>
    <property type="molecule type" value="Genomic_DNA"/>
</dbReference>
<evidence type="ECO:0000256" key="2">
    <source>
        <dbReference type="SAM" id="MobiDB-lite"/>
    </source>
</evidence>
<sequence length="469" mass="56476">WTNQSFKVRSVATGDTTNQNKDTSSDPEIQIDTDCFNYYYAIVFFWFGKAGKSKRRGNKMHLQSVFGQMSELQYLRQAFLSSQADIQKLTTENAALKQQMATKEQSWEDERRKLLPDNRQALVTEVLLTTAELDKVVDELKLKRELYELRCEMDRKVTEKEDEVRYITLQNQELLDELRCEMDRKVKEKEDEVRSVILQNQEILDKMKDWEKEYDDLKDYSKRENEKVFKTCEIKIAALKNAYEQTAIDLNSEWQNRLLEKENAIAELKDEAQEVAKENTALKAAIREKMVALAECMAKLAVNKPQLAESETKWKRRFNYIKEQLDEEVAGKRVYLLVAHEMQKDQHRLEEQWHLKVKQLEEKIKLLTNKNTDLQLYKKKQQALKKRRKELKEQREAERKEREQRAIEDEGKDEKQLKRERKEREKKEKTEKKEREKAEKERLKREEKERKEREKREKKERKEAERRNR</sequence>
<gene>
    <name evidence="3" type="ORF">FSCOSCO3_A005440</name>
</gene>
<feature type="coiled-coil region" evidence="1">
    <location>
        <begin position="251"/>
        <end position="288"/>
    </location>
</feature>
<feature type="region of interest" description="Disordered" evidence="2">
    <location>
        <begin position="1"/>
        <end position="26"/>
    </location>
</feature>
<feature type="coiled-coil region" evidence="1">
    <location>
        <begin position="175"/>
        <end position="227"/>
    </location>
</feature>
<keyword evidence="1" id="KW-0175">Coiled coil</keyword>
<evidence type="ECO:0000313" key="3">
    <source>
        <dbReference type="EMBL" id="CAK6981181.1"/>
    </source>
</evidence>
<organism evidence="3 4">
    <name type="scientific">Scomber scombrus</name>
    <name type="common">Atlantic mackerel</name>
    <name type="synonym">Scomber vernalis</name>
    <dbReference type="NCBI Taxonomy" id="13677"/>
    <lineage>
        <taxon>Eukaryota</taxon>
        <taxon>Metazoa</taxon>
        <taxon>Chordata</taxon>
        <taxon>Craniata</taxon>
        <taxon>Vertebrata</taxon>
        <taxon>Euteleostomi</taxon>
        <taxon>Actinopterygii</taxon>
        <taxon>Neopterygii</taxon>
        <taxon>Teleostei</taxon>
        <taxon>Neoteleostei</taxon>
        <taxon>Acanthomorphata</taxon>
        <taxon>Pelagiaria</taxon>
        <taxon>Scombriformes</taxon>
        <taxon>Scombridae</taxon>
        <taxon>Scomber</taxon>
    </lineage>
</organism>
<evidence type="ECO:0000313" key="4">
    <source>
        <dbReference type="Proteomes" id="UP001314229"/>
    </source>
</evidence>
<proteinExistence type="predicted"/>
<feature type="region of interest" description="Disordered" evidence="2">
    <location>
        <begin position="382"/>
        <end position="469"/>
    </location>
</feature>
<feature type="compositionally biased region" description="Polar residues" evidence="2">
    <location>
        <begin position="1"/>
        <end position="22"/>
    </location>
</feature>
<reference evidence="3 4" key="1">
    <citation type="submission" date="2024-01" db="EMBL/GenBank/DDBJ databases">
        <authorList>
            <person name="Alioto T."/>
            <person name="Alioto T."/>
            <person name="Gomez Garrido J."/>
        </authorList>
    </citation>
    <scope>NUCLEOTIDE SEQUENCE [LARGE SCALE GENOMIC DNA]</scope>
</reference>
<accession>A0AAV1QF14</accession>
<keyword evidence="4" id="KW-1185">Reference proteome</keyword>
<comment type="caution">
    <text evidence="3">The sequence shown here is derived from an EMBL/GenBank/DDBJ whole genome shotgun (WGS) entry which is preliminary data.</text>
</comment>
<dbReference type="AlphaFoldDB" id="A0AAV1QF14"/>
<dbReference type="Proteomes" id="UP001314229">
    <property type="component" value="Unassembled WGS sequence"/>
</dbReference>
<evidence type="ECO:0000256" key="1">
    <source>
        <dbReference type="SAM" id="Coils"/>
    </source>
</evidence>
<name>A0AAV1QF14_SCOSC</name>
<feature type="compositionally biased region" description="Basic and acidic residues" evidence="2">
    <location>
        <begin position="390"/>
        <end position="469"/>
    </location>
</feature>
<protein>
    <submittedName>
        <fullName evidence="3">Golgin subfamily A member 6-like protein 25</fullName>
    </submittedName>
</protein>
<feature type="non-terminal residue" evidence="3">
    <location>
        <position position="1"/>
    </location>
</feature>